<protein>
    <recommendedName>
        <fullName evidence="4">Histidine kinase/HSP90-like ATPase domain-containing protein</fullName>
    </recommendedName>
</protein>
<gene>
    <name evidence="2" type="ORF">A3G52_02015</name>
</gene>
<proteinExistence type="predicted"/>
<evidence type="ECO:0000313" key="3">
    <source>
        <dbReference type="Proteomes" id="UP000177269"/>
    </source>
</evidence>
<evidence type="ECO:0008006" key="4">
    <source>
        <dbReference type="Google" id="ProtNLM"/>
    </source>
</evidence>
<accession>A0A1G2P3R9</accession>
<dbReference type="Proteomes" id="UP000177269">
    <property type="component" value="Unassembled WGS sequence"/>
</dbReference>
<name>A0A1G2P3R9_9BACT</name>
<dbReference type="InterPro" id="IPR036890">
    <property type="entry name" value="HATPase_C_sf"/>
</dbReference>
<dbReference type="Pfam" id="PF13589">
    <property type="entry name" value="HATPase_c_3"/>
    <property type="match status" value="1"/>
</dbReference>
<sequence>MQNETRVNLKHLLEDMRDSYSSPLEEVILTELIANALDSRATRIEFTVNSAEYFMRCVDNGVGMKRTALRDYHNIAASKKVRGEGIGFAGVGAKLSLLLADKVVTESKGGRGSRAATEWRLTNQYRAPWKFVPAVGAVPYPRGTSVSMYFTDAESHLMREDFVRDTIIKHYYPLLNEFLTKEILKFVYKKGIEFFINGKLLELPHTEQRVDNGFHIYLGKGHRPIGAGFLTKKVLEQGFLARLAGRSPNEHAIASGLSVSTYGKVIKTGWEWLGIMPKSAEALCGVVEIPMLSELLTTNKSDFLTDASHLKKFYRLRKAVQQGVLPVLRSLGEYADKERDTAKSIRPLERQIETALETMSTEFPELESLFGARRGKAGEGGLKNSRGESLSVSDNEPKISKKDPNEPQTSDSFDKKQKSQNSPAKSKKGLILALEELSDMPEALGRMIDDTVSINTLHPVWKKSLATKQEEYHILVVVGLVLADFVAPDKHPQEFLAKLLSSWSKTGDETSGQSHLL</sequence>
<dbReference type="SUPFAM" id="SSF55874">
    <property type="entry name" value="ATPase domain of HSP90 chaperone/DNA topoisomerase II/histidine kinase"/>
    <property type="match status" value="1"/>
</dbReference>
<dbReference type="AlphaFoldDB" id="A0A1G2P3R9"/>
<organism evidence="2 3">
    <name type="scientific">Candidatus Taylorbacteria bacterium RIFCSPLOWO2_12_FULL_43_20</name>
    <dbReference type="NCBI Taxonomy" id="1802332"/>
    <lineage>
        <taxon>Bacteria</taxon>
        <taxon>Candidatus Tayloriibacteriota</taxon>
    </lineage>
</organism>
<reference evidence="2 3" key="1">
    <citation type="journal article" date="2016" name="Nat. Commun.">
        <title>Thousands of microbial genomes shed light on interconnected biogeochemical processes in an aquifer system.</title>
        <authorList>
            <person name="Anantharaman K."/>
            <person name="Brown C.T."/>
            <person name="Hug L.A."/>
            <person name="Sharon I."/>
            <person name="Castelle C.J."/>
            <person name="Probst A.J."/>
            <person name="Thomas B.C."/>
            <person name="Singh A."/>
            <person name="Wilkins M.J."/>
            <person name="Karaoz U."/>
            <person name="Brodie E.L."/>
            <person name="Williams K.H."/>
            <person name="Hubbard S.S."/>
            <person name="Banfield J.F."/>
        </authorList>
    </citation>
    <scope>NUCLEOTIDE SEQUENCE [LARGE SCALE GENOMIC DNA]</scope>
</reference>
<dbReference type="Gene3D" id="3.30.565.10">
    <property type="entry name" value="Histidine kinase-like ATPase, C-terminal domain"/>
    <property type="match status" value="1"/>
</dbReference>
<evidence type="ECO:0000256" key="1">
    <source>
        <dbReference type="SAM" id="MobiDB-lite"/>
    </source>
</evidence>
<comment type="caution">
    <text evidence="2">The sequence shown here is derived from an EMBL/GenBank/DDBJ whole genome shotgun (WGS) entry which is preliminary data.</text>
</comment>
<dbReference type="EMBL" id="MHSK01000002">
    <property type="protein sequence ID" value="OHA42995.1"/>
    <property type="molecule type" value="Genomic_DNA"/>
</dbReference>
<feature type="compositionally biased region" description="Basic and acidic residues" evidence="1">
    <location>
        <begin position="395"/>
        <end position="405"/>
    </location>
</feature>
<feature type="region of interest" description="Disordered" evidence="1">
    <location>
        <begin position="377"/>
        <end position="427"/>
    </location>
</feature>
<evidence type="ECO:0000313" key="2">
    <source>
        <dbReference type="EMBL" id="OHA42995.1"/>
    </source>
</evidence>